<sequence length="314" mass="34927">MIEVDQLTKCYGSFTAVNAISFDVNKGEILGFLGPNGAGKSTTMRMLTSFITPTSGTARIGGKDIITDSIAVRKMVGYLPESAPSYKNMTVREFLNFIAEVRGFSRMEKKEKLGRVIELTSLEKVRYQSIDTLSKGYKQRVGFAQALIHDPPVLILDEPTEGLDPNQKHEVRRLIKQMAAEKVIILSTHVLEEMEALCDRAIIINQGNLVADGSPESLLAHSELYNVVTLTLAKCPDEIMLQNLVALGAVEKVKLDPKGRNNACVMRVYPKQQQNILSEVNHFLAQQNWSVMEIQREKGQMEEVFRKLTLGAGS</sequence>
<keyword evidence="3" id="KW-0547">Nucleotide-binding</keyword>
<organism evidence="6 7">
    <name type="scientific">SAR324 cluster bacterium</name>
    <dbReference type="NCBI Taxonomy" id="2024889"/>
    <lineage>
        <taxon>Bacteria</taxon>
        <taxon>Deltaproteobacteria</taxon>
        <taxon>SAR324 cluster</taxon>
    </lineage>
</organism>
<dbReference type="InterPro" id="IPR003593">
    <property type="entry name" value="AAA+_ATPase"/>
</dbReference>
<keyword evidence="4 6" id="KW-0067">ATP-binding</keyword>
<dbReference type="Pfam" id="PF00005">
    <property type="entry name" value="ABC_tran"/>
    <property type="match status" value="1"/>
</dbReference>
<dbReference type="PANTHER" id="PTHR43335:SF4">
    <property type="entry name" value="ABC TRANSPORTER, ATP-BINDING PROTEIN"/>
    <property type="match status" value="1"/>
</dbReference>
<dbReference type="CDD" id="cd03230">
    <property type="entry name" value="ABC_DR_subfamily_A"/>
    <property type="match status" value="1"/>
</dbReference>
<keyword evidence="2" id="KW-0813">Transport</keyword>
<dbReference type="GO" id="GO:0005524">
    <property type="term" value="F:ATP binding"/>
    <property type="evidence" value="ECO:0007669"/>
    <property type="project" value="UniProtKB-KW"/>
</dbReference>
<dbReference type="EMBL" id="NVSR01000006">
    <property type="protein sequence ID" value="PCI30317.1"/>
    <property type="molecule type" value="Genomic_DNA"/>
</dbReference>
<dbReference type="SUPFAM" id="SSF52540">
    <property type="entry name" value="P-loop containing nucleoside triphosphate hydrolases"/>
    <property type="match status" value="1"/>
</dbReference>
<dbReference type="InterPro" id="IPR027417">
    <property type="entry name" value="P-loop_NTPase"/>
</dbReference>
<comment type="caution">
    <text evidence="6">The sequence shown here is derived from an EMBL/GenBank/DDBJ whole genome shotgun (WGS) entry which is preliminary data.</text>
</comment>
<evidence type="ECO:0000256" key="2">
    <source>
        <dbReference type="ARBA" id="ARBA00022448"/>
    </source>
</evidence>
<dbReference type="PROSITE" id="PS50893">
    <property type="entry name" value="ABC_TRANSPORTER_2"/>
    <property type="match status" value="1"/>
</dbReference>
<evidence type="ECO:0000256" key="1">
    <source>
        <dbReference type="ARBA" id="ARBA00005417"/>
    </source>
</evidence>
<dbReference type="GO" id="GO:0016887">
    <property type="term" value="F:ATP hydrolysis activity"/>
    <property type="evidence" value="ECO:0007669"/>
    <property type="project" value="InterPro"/>
</dbReference>
<protein>
    <submittedName>
        <fullName evidence="6">ABC transporter ATP-binding protein</fullName>
    </submittedName>
</protein>
<gene>
    <name evidence="6" type="ORF">COB67_02255</name>
</gene>
<name>A0A2A4TBG1_9DELT</name>
<dbReference type="Gene3D" id="3.40.50.300">
    <property type="entry name" value="P-loop containing nucleotide triphosphate hydrolases"/>
    <property type="match status" value="1"/>
</dbReference>
<evidence type="ECO:0000259" key="5">
    <source>
        <dbReference type="PROSITE" id="PS50893"/>
    </source>
</evidence>
<dbReference type="AlphaFoldDB" id="A0A2A4TBG1"/>
<feature type="domain" description="ABC transporter" evidence="5">
    <location>
        <begin position="2"/>
        <end position="231"/>
    </location>
</feature>
<evidence type="ECO:0000313" key="7">
    <source>
        <dbReference type="Proteomes" id="UP000218113"/>
    </source>
</evidence>
<proteinExistence type="inferred from homology"/>
<dbReference type="InterPro" id="IPR003439">
    <property type="entry name" value="ABC_transporter-like_ATP-bd"/>
</dbReference>
<evidence type="ECO:0000256" key="3">
    <source>
        <dbReference type="ARBA" id="ARBA00022741"/>
    </source>
</evidence>
<evidence type="ECO:0000256" key="4">
    <source>
        <dbReference type="ARBA" id="ARBA00022840"/>
    </source>
</evidence>
<accession>A0A2A4TBG1</accession>
<dbReference type="SMART" id="SM00382">
    <property type="entry name" value="AAA"/>
    <property type="match status" value="1"/>
</dbReference>
<dbReference type="PANTHER" id="PTHR43335">
    <property type="entry name" value="ABC TRANSPORTER, ATP-BINDING PROTEIN"/>
    <property type="match status" value="1"/>
</dbReference>
<reference evidence="7" key="1">
    <citation type="submission" date="2017-08" db="EMBL/GenBank/DDBJ databases">
        <title>A dynamic microbial community with high functional redundancy inhabits the cold, oxic subseafloor aquifer.</title>
        <authorList>
            <person name="Tully B.J."/>
            <person name="Wheat C.G."/>
            <person name="Glazer B.T."/>
            <person name="Huber J.A."/>
        </authorList>
    </citation>
    <scope>NUCLEOTIDE SEQUENCE [LARGE SCALE GENOMIC DNA]</scope>
</reference>
<comment type="similarity">
    <text evidence="1">Belongs to the ABC transporter superfamily.</text>
</comment>
<dbReference type="Proteomes" id="UP000218113">
    <property type="component" value="Unassembled WGS sequence"/>
</dbReference>
<evidence type="ECO:0000313" key="6">
    <source>
        <dbReference type="EMBL" id="PCI30317.1"/>
    </source>
</evidence>